<evidence type="ECO:0000256" key="1">
    <source>
        <dbReference type="ARBA" id="ARBA00001946"/>
    </source>
</evidence>
<keyword evidence="7 9" id="KW-0460">Magnesium</keyword>
<evidence type="ECO:0000256" key="4">
    <source>
        <dbReference type="ARBA" id="ARBA00022723"/>
    </source>
</evidence>
<evidence type="ECO:0000256" key="9">
    <source>
        <dbReference type="HAMAP-Rule" id="MF_01471"/>
    </source>
</evidence>
<dbReference type="EC" id="3.1.-.-" evidence="9"/>
<comment type="subunit">
    <text evidence="9">Homodimer, forms a heterotetramer with a Cas1 homodimer.</text>
</comment>
<evidence type="ECO:0000256" key="7">
    <source>
        <dbReference type="ARBA" id="ARBA00022842"/>
    </source>
</evidence>
<sequence>MKNIYLLIAYDVSTESSEGRRRLRKIAQTCTNYGQRVQKSIFECLVSETEYTTLKHQLLREIDEAEDSLRIYRLRDHSEKTVQHYGINKPIDYTRPLIL</sequence>
<keyword evidence="4 9" id="KW-0479">Metal-binding</keyword>
<dbReference type="SUPFAM" id="SSF143430">
    <property type="entry name" value="TTP0101/SSO1404-like"/>
    <property type="match status" value="1"/>
</dbReference>
<dbReference type="InterPro" id="IPR021127">
    <property type="entry name" value="CRISPR_associated_Cas2"/>
</dbReference>
<comment type="similarity">
    <text evidence="2 9 10">Belongs to the CRISPR-associated endoribonuclease Cas2 protein family.</text>
</comment>
<proteinExistence type="inferred from homology"/>
<comment type="function">
    <text evidence="9">CRISPR (clustered regularly interspaced short palindromic repeat), is an adaptive immune system that provides protection against mobile genetic elements (viruses, transposable elements and conjugative plasmids). CRISPR clusters contain sequences complementary to antecedent mobile elements and target invading nucleic acids. CRISPR clusters are transcribed and processed into CRISPR RNA (crRNA). Functions as a ssRNA-specific endoribonuclease. Involved in the integration of spacer DNA into the CRISPR cassette.</text>
</comment>
<evidence type="ECO:0000313" key="12">
    <source>
        <dbReference type="Proteomes" id="UP001597343"/>
    </source>
</evidence>
<dbReference type="NCBIfam" id="TIGR01573">
    <property type="entry name" value="cas2"/>
    <property type="match status" value="1"/>
</dbReference>
<comment type="cofactor">
    <cofactor evidence="1 9">
        <name>Mg(2+)</name>
        <dbReference type="ChEBI" id="CHEBI:18420"/>
    </cofactor>
</comment>
<keyword evidence="12" id="KW-1185">Reference proteome</keyword>
<dbReference type="CDD" id="cd09725">
    <property type="entry name" value="Cas2_I_II_III"/>
    <property type="match status" value="1"/>
</dbReference>
<keyword evidence="6 9" id="KW-0378">Hydrolase</keyword>
<evidence type="ECO:0000256" key="5">
    <source>
        <dbReference type="ARBA" id="ARBA00022759"/>
    </source>
</evidence>
<protein>
    <recommendedName>
        <fullName evidence="9">CRISPR-associated endoribonuclease Cas2</fullName>
        <ecNumber evidence="9">3.1.-.-</ecNumber>
    </recommendedName>
</protein>
<dbReference type="HAMAP" id="MF_01471">
    <property type="entry name" value="Cas2"/>
    <property type="match status" value="1"/>
</dbReference>
<dbReference type="RefSeq" id="WP_386047385.1">
    <property type="nucleotide sequence ID" value="NZ_JBHUIO010000008.1"/>
</dbReference>
<dbReference type="EMBL" id="JBHUIO010000008">
    <property type="protein sequence ID" value="MFD2170963.1"/>
    <property type="molecule type" value="Genomic_DNA"/>
</dbReference>
<evidence type="ECO:0000256" key="8">
    <source>
        <dbReference type="ARBA" id="ARBA00023118"/>
    </source>
</evidence>
<evidence type="ECO:0000256" key="3">
    <source>
        <dbReference type="ARBA" id="ARBA00022722"/>
    </source>
</evidence>
<dbReference type="PIRSF" id="PIRSF032582">
    <property type="entry name" value="Cas2"/>
    <property type="match status" value="1"/>
</dbReference>
<keyword evidence="5 9" id="KW-0255">Endonuclease</keyword>
<evidence type="ECO:0000256" key="2">
    <source>
        <dbReference type="ARBA" id="ARBA00009959"/>
    </source>
</evidence>
<dbReference type="PANTHER" id="PTHR34405">
    <property type="entry name" value="CRISPR-ASSOCIATED ENDORIBONUCLEASE CAS2"/>
    <property type="match status" value="1"/>
</dbReference>
<comment type="caution">
    <text evidence="11">The sequence shown here is derived from an EMBL/GenBank/DDBJ whole genome shotgun (WGS) entry which is preliminary data.</text>
</comment>
<reference evidence="12" key="1">
    <citation type="journal article" date="2019" name="Int. J. Syst. Evol. Microbiol.">
        <title>The Global Catalogue of Microorganisms (GCM) 10K type strain sequencing project: providing services to taxonomists for standard genome sequencing and annotation.</title>
        <authorList>
            <consortium name="The Broad Institute Genomics Platform"/>
            <consortium name="The Broad Institute Genome Sequencing Center for Infectious Disease"/>
            <person name="Wu L."/>
            <person name="Ma J."/>
        </authorList>
    </citation>
    <scope>NUCLEOTIDE SEQUENCE [LARGE SCALE GENOMIC DNA]</scope>
    <source>
        <strain evidence="12">CGMCC 1.13574</strain>
    </source>
</reference>
<keyword evidence="3 9" id="KW-0540">Nuclease</keyword>
<feature type="binding site" evidence="9">
    <location>
        <position position="11"/>
    </location>
    <ligand>
        <name>Mg(2+)</name>
        <dbReference type="ChEBI" id="CHEBI:18420"/>
        <note>catalytic</note>
    </ligand>
</feature>
<dbReference type="InterPro" id="IPR019199">
    <property type="entry name" value="Virulence_VapD/CRISPR_Cas2"/>
</dbReference>
<evidence type="ECO:0000256" key="10">
    <source>
        <dbReference type="PIRNR" id="PIRNR032582"/>
    </source>
</evidence>
<name>A0ABW4ZY82_9BACL</name>
<dbReference type="Gene3D" id="3.30.70.240">
    <property type="match status" value="1"/>
</dbReference>
<dbReference type="GO" id="GO:0004519">
    <property type="term" value="F:endonuclease activity"/>
    <property type="evidence" value="ECO:0007669"/>
    <property type="project" value="UniProtKB-KW"/>
</dbReference>
<evidence type="ECO:0000313" key="11">
    <source>
        <dbReference type="EMBL" id="MFD2170963.1"/>
    </source>
</evidence>
<accession>A0ABW4ZY82</accession>
<dbReference type="PANTHER" id="PTHR34405:SF3">
    <property type="entry name" value="CRISPR-ASSOCIATED ENDORIBONUCLEASE CAS2 3"/>
    <property type="match status" value="1"/>
</dbReference>
<evidence type="ECO:0000256" key="6">
    <source>
        <dbReference type="ARBA" id="ARBA00022801"/>
    </source>
</evidence>
<keyword evidence="8 9" id="KW-0051">Antiviral defense</keyword>
<dbReference type="Pfam" id="PF09827">
    <property type="entry name" value="CRISPR_Cas2"/>
    <property type="match status" value="1"/>
</dbReference>
<dbReference type="Proteomes" id="UP001597343">
    <property type="component" value="Unassembled WGS sequence"/>
</dbReference>
<organism evidence="11 12">
    <name type="scientific">Tumebacillus lipolyticus</name>
    <dbReference type="NCBI Taxonomy" id="1280370"/>
    <lineage>
        <taxon>Bacteria</taxon>
        <taxon>Bacillati</taxon>
        <taxon>Bacillota</taxon>
        <taxon>Bacilli</taxon>
        <taxon>Bacillales</taxon>
        <taxon>Alicyclobacillaceae</taxon>
        <taxon>Tumebacillus</taxon>
    </lineage>
</organism>
<gene>
    <name evidence="9 11" type="primary">cas2</name>
    <name evidence="11" type="ORF">ACFSOY_13305</name>
</gene>